<dbReference type="EMBL" id="JBHSQH010000001">
    <property type="protein sequence ID" value="MFC5972176.1"/>
    <property type="molecule type" value="Genomic_DNA"/>
</dbReference>
<protein>
    <submittedName>
        <fullName evidence="1">Uncharacterized protein</fullName>
    </submittedName>
</protein>
<evidence type="ECO:0000313" key="1">
    <source>
        <dbReference type="EMBL" id="MFC5972176.1"/>
    </source>
</evidence>
<keyword evidence="2" id="KW-1185">Reference proteome</keyword>
<proteinExistence type="predicted"/>
<evidence type="ECO:0000313" key="2">
    <source>
        <dbReference type="Proteomes" id="UP001596099"/>
    </source>
</evidence>
<name>A0ABD5RNF7_9EURY</name>
<sequence length="78" mass="8769">MEARTDAAMVRRFVERHCEREPVAPSFEQIEGAVPFGTREVEELVQQLVDSEGLRLEWVQVGGGQLPVYEPARAGRTT</sequence>
<organism evidence="1 2">
    <name type="scientific">Halomarina salina</name>
    <dbReference type="NCBI Taxonomy" id="1872699"/>
    <lineage>
        <taxon>Archaea</taxon>
        <taxon>Methanobacteriati</taxon>
        <taxon>Methanobacteriota</taxon>
        <taxon>Stenosarchaea group</taxon>
        <taxon>Halobacteria</taxon>
        <taxon>Halobacteriales</taxon>
        <taxon>Natronomonadaceae</taxon>
        <taxon>Halomarina</taxon>
    </lineage>
</organism>
<accession>A0ABD5RNF7</accession>
<comment type="caution">
    <text evidence="1">The sequence shown here is derived from an EMBL/GenBank/DDBJ whole genome shotgun (WGS) entry which is preliminary data.</text>
</comment>
<reference evidence="1 2" key="1">
    <citation type="journal article" date="2019" name="Int. J. Syst. Evol. Microbiol.">
        <title>The Global Catalogue of Microorganisms (GCM) 10K type strain sequencing project: providing services to taxonomists for standard genome sequencing and annotation.</title>
        <authorList>
            <consortium name="The Broad Institute Genomics Platform"/>
            <consortium name="The Broad Institute Genome Sequencing Center for Infectious Disease"/>
            <person name="Wu L."/>
            <person name="Ma J."/>
        </authorList>
    </citation>
    <scope>NUCLEOTIDE SEQUENCE [LARGE SCALE GENOMIC DNA]</scope>
    <source>
        <strain evidence="1 2">CGMCC 1.12543</strain>
    </source>
</reference>
<dbReference type="AlphaFoldDB" id="A0ABD5RNF7"/>
<dbReference type="Proteomes" id="UP001596099">
    <property type="component" value="Unassembled WGS sequence"/>
</dbReference>
<dbReference type="RefSeq" id="WP_247415261.1">
    <property type="nucleotide sequence ID" value="NZ_JALLGW010000001.1"/>
</dbReference>
<gene>
    <name evidence="1" type="ORF">ACFPYI_12620</name>
</gene>